<dbReference type="PANTHER" id="PTHR32468:SF164">
    <property type="entry name" value="OS05G0485000 PROTEIN"/>
    <property type="match status" value="1"/>
</dbReference>
<dbReference type="InterPro" id="IPR006153">
    <property type="entry name" value="Cation/H_exchanger_TM"/>
</dbReference>
<dbReference type="GO" id="GO:0015297">
    <property type="term" value="F:antiporter activity"/>
    <property type="evidence" value="ECO:0007669"/>
    <property type="project" value="InterPro"/>
</dbReference>
<dbReference type="PANTHER" id="PTHR32468">
    <property type="entry name" value="CATION/H + ANTIPORTER"/>
    <property type="match status" value="1"/>
</dbReference>
<evidence type="ECO:0000256" key="3">
    <source>
        <dbReference type="ARBA" id="ARBA00022538"/>
    </source>
</evidence>
<keyword evidence="5" id="KW-0630">Potassium</keyword>
<evidence type="ECO:0000256" key="2">
    <source>
        <dbReference type="ARBA" id="ARBA00022448"/>
    </source>
</evidence>
<keyword evidence="13" id="KW-1185">Reference proteome</keyword>
<evidence type="ECO:0000313" key="12">
    <source>
        <dbReference type="EMBL" id="KAK9133945.1"/>
    </source>
</evidence>
<gene>
    <name evidence="12" type="ORF">Scep_013473</name>
</gene>
<dbReference type="InterPro" id="IPR038770">
    <property type="entry name" value="Na+/solute_symporter_sf"/>
</dbReference>
<comment type="subcellular location">
    <subcellularLocation>
        <location evidence="1">Membrane</location>
        <topology evidence="1">Multi-pass membrane protein</topology>
    </subcellularLocation>
</comment>
<protein>
    <recommendedName>
        <fullName evidence="11">Cation/H+ exchanger transmembrane domain-containing protein</fullName>
    </recommendedName>
</protein>
<evidence type="ECO:0000256" key="6">
    <source>
        <dbReference type="ARBA" id="ARBA00022989"/>
    </source>
</evidence>
<accession>A0AAP0PAP8</accession>
<evidence type="ECO:0000256" key="10">
    <source>
        <dbReference type="SAM" id="Phobius"/>
    </source>
</evidence>
<keyword evidence="2" id="KW-0813">Transport</keyword>
<evidence type="ECO:0000256" key="8">
    <source>
        <dbReference type="ARBA" id="ARBA00023136"/>
    </source>
</evidence>
<proteinExistence type="inferred from homology"/>
<comment type="caution">
    <text evidence="12">The sequence shown here is derived from an EMBL/GenBank/DDBJ whole genome shotgun (WGS) entry which is preliminary data.</text>
</comment>
<dbReference type="Gene3D" id="1.20.1530.20">
    <property type="match status" value="1"/>
</dbReference>
<dbReference type="GO" id="GO:0006813">
    <property type="term" value="P:potassium ion transport"/>
    <property type="evidence" value="ECO:0007669"/>
    <property type="project" value="UniProtKB-KW"/>
</dbReference>
<dbReference type="GO" id="GO:0016020">
    <property type="term" value="C:membrane"/>
    <property type="evidence" value="ECO:0007669"/>
    <property type="project" value="UniProtKB-SubCell"/>
</dbReference>
<evidence type="ECO:0000256" key="4">
    <source>
        <dbReference type="ARBA" id="ARBA00022692"/>
    </source>
</evidence>
<keyword evidence="8 10" id="KW-0472">Membrane</keyword>
<evidence type="ECO:0000256" key="1">
    <source>
        <dbReference type="ARBA" id="ARBA00004141"/>
    </source>
</evidence>
<evidence type="ECO:0000313" key="13">
    <source>
        <dbReference type="Proteomes" id="UP001419268"/>
    </source>
</evidence>
<keyword evidence="3" id="KW-0633">Potassium transport</keyword>
<evidence type="ECO:0000256" key="9">
    <source>
        <dbReference type="ARBA" id="ARBA00038341"/>
    </source>
</evidence>
<keyword evidence="4 10" id="KW-0812">Transmembrane</keyword>
<dbReference type="GO" id="GO:0012505">
    <property type="term" value="C:endomembrane system"/>
    <property type="evidence" value="ECO:0007669"/>
    <property type="project" value="TreeGrafter"/>
</dbReference>
<evidence type="ECO:0000256" key="5">
    <source>
        <dbReference type="ARBA" id="ARBA00022958"/>
    </source>
</evidence>
<feature type="transmembrane region" description="Helical" evidence="10">
    <location>
        <begin position="24"/>
        <end position="46"/>
    </location>
</feature>
<comment type="similarity">
    <text evidence="9">Belongs to the monovalent cation:proton antiporter 2 (CPA2) transporter (TC 2.A.37) family. CHX (TC 2.A.37.4) subfamily.</text>
</comment>
<dbReference type="GO" id="GO:0006885">
    <property type="term" value="P:regulation of pH"/>
    <property type="evidence" value="ECO:0007669"/>
    <property type="project" value="TreeGrafter"/>
</dbReference>
<dbReference type="Pfam" id="PF00999">
    <property type="entry name" value="Na_H_Exchanger"/>
    <property type="match status" value="1"/>
</dbReference>
<reference evidence="12 13" key="1">
    <citation type="submission" date="2024-01" db="EMBL/GenBank/DDBJ databases">
        <title>Genome assemblies of Stephania.</title>
        <authorList>
            <person name="Yang L."/>
        </authorList>
    </citation>
    <scope>NUCLEOTIDE SEQUENCE [LARGE SCALE GENOMIC DNA]</scope>
    <source>
        <strain evidence="12">JXDWG</strain>
        <tissue evidence="12">Leaf</tissue>
    </source>
</reference>
<organism evidence="12 13">
    <name type="scientific">Stephania cephalantha</name>
    <dbReference type="NCBI Taxonomy" id="152367"/>
    <lineage>
        <taxon>Eukaryota</taxon>
        <taxon>Viridiplantae</taxon>
        <taxon>Streptophyta</taxon>
        <taxon>Embryophyta</taxon>
        <taxon>Tracheophyta</taxon>
        <taxon>Spermatophyta</taxon>
        <taxon>Magnoliopsida</taxon>
        <taxon>Ranunculales</taxon>
        <taxon>Menispermaceae</taxon>
        <taxon>Menispermoideae</taxon>
        <taxon>Cissampelideae</taxon>
        <taxon>Stephania</taxon>
    </lineage>
</organism>
<dbReference type="EMBL" id="JBBNAG010000005">
    <property type="protein sequence ID" value="KAK9133945.1"/>
    <property type="molecule type" value="Genomic_DNA"/>
</dbReference>
<feature type="transmembrane region" description="Helical" evidence="10">
    <location>
        <begin position="53"/>
        <end position="82"/>
    </location>
</feature>
<keyword evidence="6 10" id="KW-1133">Transmembrane helix</keyword>
<dbReference type="GO" id="GO:1902600">
    <property type="term" value="P:proton transmembrane transport"/>
    <property type="evidence" value="ECO:0007669"/>
    <property type="project" value="InterPro"/>
</dbReference>
<dbReference type="AlphaFoldDB" id="A0AAP0PAP8"/>
<sequence>MTGFLVIACLLTELKILNTELGRLAVSSALVGDMIGLTMAVVFVTTQGKDSNVVVMFCGVFGAIALVFFLIMVLGPTMVYIIRMNPEKQTKGVHTFVIVLRVLLSGLLSVMVGQYVFFGPVHPRWASNWDCFGG</sequence>
<dbReference type="InterPro" id="IPR050794">
    <property type="entry name" value="CPA2_transporter"/>
</dbReference>
<name>A0AAP0PAP8_9MAGN</name>
<evidence type="ECO:0000256" key="7">
    <source>
        <dbReference type="ARBA" id="ARBA00023065"/>
    </source>
</evidence>
<dbReference type="Proteomes" id="UP001419268">
    <property type="component" value="Unassembled WGS sequence"/>
</dbReference>
<feature type="domain" description="Cation/H+ exchanger transmembrane" evidence="11">
    <location>
        <begin position="2"/>
        <end position="113"/>
    </location>
</feature>
<evidence type="ECO:0000259" key="11">
    <source>
        <dbReference type="Pfam" id="PF00999"/>
    </source>
</evidence>
<feature type="transmembrane region" description="Helical" evidence="10">
    <location>
        <begin position="94"/>
        <end position="118"/>
    </location>
</feature>
<keyword evidence="7" id="KW-0406">Ion transport</keyword>